<dbReference type="PROSITE" id="PS00086">
    <property type="entry name" value="CYTOCHROME_P450"/>
    <property type="match status" value="1"/>
</dbReference>
<keyword evidence="13" id="KW-1185">Reference proteome</keyword>
<evidence type="ECO:0000256" key="7">
    <source>
        <dbReference type="ARBA" id="ARBA00023004"/>
    </source>
</evidence>
<feature type="chain" id="PRO_5008597800" evidence="11">
    <location>
        <begin position="20"/>
        <end position="531"/>
    </location>
</feature>
<keyword evidence="5 9" id="KW-0479">Metal-binding</keyword>
<feature type="binding site" description="axial binding residue" evidence="9">
    <location>
        <position position="460"/>
    </location>
    <ligand>
        <name>heme</name>
        <dbReference type="ChEBI" id="CHEBI:30413"/>
    </ligand>
    <ligandPart>
        <name>Fe</name>
        <dbReference type="ChEBI" id="CHEBI:18248"/>
    </ligandPart>
</feature>
<evidence type="ECO:0000256" key="4">
    <source>
        <dbReference type="ARBA" id="ARBA00022617"/>
    </source>
</evidence>
<comment type="cofactor">
    <cofactor evidence="1 9">
        <name>heme</name>
        <dbReference type="ChEBI" id="CHEBI:30413"/>
    </cofactor>
</comment>
<dbReference type="SUPFAM" id="SSF48264">
    <property type="entry name" value="Cytochrome P450"/>
    <property type="match status" value="1"/>
</dbReference>
<dbReference type="InterPro" id="IPR002401">
    <property type="entry name" value="Cyt_P450_E_grp-I"/>
</dbReference>
<keyword evidence="8 10" id="KW-0503">Monooxygenase</keyword>
<evidence type="ECO:0000256" key="11">
    <source>
        <dbReference type="SAM" id="SignalP"/>
    </source>
</evidence>
<evidence type="ECO:0000256" key="5">
    <source>
        <dbReference type="ARBA" id="ARBA00022723"/>
    </source>
</evidence>
<dbReference type="EMBL" id="KV448238">
    <property type="protein sequence ID" value="OAX39743.1"/>
    <property type="molecule type" value="Genomic_DNA"/>
</dbReference>
<dbReference type="Gene3D" id="1.10.630.10">
    <property type="entry name" value="Cytochrome P450"/>
    <property type="match status" value="1"/>
</dbReference>
<dbReference type="GO" id="GO:0005506">
    <property type="term" value="F:iron ion binding"/>
    <property type="evidence" value="ECO:0007669"/>
    <property type="project" value="InterPro"/>
</dbReference>
<evidence type="ECO:0000256" key="8">
    <source>
        <dbReference type="ARBA" id="ARBA00023033"/>
    </source>
</evidence>
<organism evidence="12 13">
    <name type="scientific">Rhizopogon vinicolor AM-OR11-026</name>
    <dbReference type="NCBI Taxonomy" id="1314800"/>
    <lineage>
        <taxon>Eukaryota</taxon>
        <taxon>Fungi</taxon>
        <taxon>Dikarya</taxon>
        <taxon>Basidiomycota</taxon>
        <taxon>Agaricomycotina</taxon>
        <taxon>Agaricomycetes</taxon>
        <taxon>Agaricomycetidae</taxon>
        <taxon>Boletales</taxon>
        <taxon>Suillineae</taxon>
        <taxon>Rhizopogonaceae</taxon>
        <taxon>Rhizopogon</taxon>
    </lineage>
</organism>
<protein>
    <submittedName>
        <fullName evidence="12">Cytochrome P450</fullName>
    </submittedName>
</protein>
<dbReference type="InterPro" id="IPR036396">
    <property type="entry name" value="Cyt_P450_sf"/>
</dbReference>
<reference evidence="12 13" key="1">
    <citation type="submission" date="2016-06" db="EMBL/GenBank/DDBJ databases">
        <title>Comparative genomics of the ectomycorrhizal sister species Rhizopogon vinicolor and Rhizopogon vesiculosus (Basidiomycota: Boletales) reveals a divergence of the mating type B locus.</title>
        <authorList>
            <consortium name="DOE Joint Genome Institute"/>
            <person name="Mujic A.B."/>
            <person name="Kuo A."/>
            <person name="Tritt A."/>
            <person name="Lipzen A."/>
            <person name="Chen C."/>
            <person name="Johnson J."/>
            <person name="Sharma A."/>
            <person name="Barry K."/>
            <person name="Grigoriev I.V."/>
            <person name="Spatafora J.W."/>
        </authorList>
    </citation>
    <scope>NUCLEOTIDE SEQUENCE [LARGE SCALE GENOMIC DNA]</scope>
    <source>
        <strain evidence="12 13">AM-OR11-026</strain>
    </source>
</reference>
<evidence type="ECO:0000313" key="13">
    <source>
        <dbReference type="Proteomes" id="UP000092154"/>
    </source>
</evidence>
<keyword evidence="11" id="KW-0732">Signal</keyword>
<dbReference type="PANTHER" id="PTHR46300:SF7">
    <property type="entry name" value="P450, PUTATIVE (EUROFUNG)-RELATED"/>
    <property type="match status" value="1"/>
</dbReference>
<dbReference type="AlphaFoldDB" id="A0A1B7N4G6"/>
<evidence type="ECO:0000256" key="3">
    <source>
        <dbReference type="ARBA" id="ARBA00010617"/>
    </source>
</evidence>
<dbReference type="InterPro" id="IPR001128">
    <property type="entry name" value="Cyt_P450"/>
</dbReference>
<dbReference type="Proteomes" id="UP000092154">
    <property type="component" value="Unassembled WGS sequence"/>
</dbReference>
<sequence>MAATTSVFVLLSLLSFVTLRSLLKRRDTKGLPLPPGPPPLPYVGNVIGVDTDHPWLAYSRWGAEYGNDDTGEIVYSRLFSQDIVILNSERVARDLLDRRSHNYSTRPPSLMRVLDFFGVEFSSIFLPYSDRWRLHRRIFHQAFRAEAAPSFRPIQMRNAHNMVLNLLHSSVDYGTHFHTFSTSVIMSIVYDYTTLPRDDPFIALVESSLEISVRELRAEVAAVVGEFPILEKLPPWFPGASFVRGAILQRSLVPKIVDIPFEHVKKNMASDAAGTAAPSMVSDALLRISEKAKDEQETALLEKAVKEASSSGYAAASETTTSTLYVFLLAMVLYPEVQARAQEEIDSIIGEDLKRLPDWDDRASMPYVAAVIRETLRWFPVVPLGIPHATVDDDVYEGYYIPKGATVMANTWSMARNPEKYPNPTRFMPERYMSKVASEESVAHGRDDISFAFGFGRRVCVGRYVADASLFAAVVNILAIFQVERAPGWTVGPDCEGVQWTGGVTTHPVFPCIISPRHAKERVEELIRAQS</sequence>
<dbReference type="OrthoDB" id="3934656at2759"/>
<dbReference type="PANTHER" id="PTHR46300">
    <property type="entry name" value="P450, PUTATIVE (EUROFUNG)-RELATED-RELATED"/>
    <property type="match status" value="1"/>
</dbReference>
<comment type="pathway">
    <text evidence="2">Secondary metabolite biosynthesis.</text>
</comment>
<dbReference type="STRING" id="1314800.A0A1B7N4G6"/>
<dbReference type="InterPro" id="IPR050364">
    <property type="entry name" value="Cytochrome_P450_fung"/>
</dbReference>
<dbReference type="InterPro" id="IPR017972">
    <property type="entry name" value="Cyt_P450_CS"/>
</dbReference>
<keyword evidence="4 9" id="KW-0349">Heme</keyword>
<evidence type="ECO:0000313" key="12">
    <source>
        <dbReference type="EMBL" id="OAX39743.1"/>
    </source>
</evidence>
<name>A0A1B7N4G6_9AGAM</name>
<dbReference type="Pfam" id="PF00067">
    <property type="entry name" value="p450"/>
    <property type="match status" value="1"/>
</dbReference>
<dbReference type="GO" id="GO:0004497">
    <property type="term" value="F:monooxygenase activity"/>
    <property type="evidence" value="ECO:0007669"/>
    <property type="project" value="UniProtKB-KW"/>
</dbReference>
<keyword evidence="6 10" id="KW-0560">Oxidoreductase</keyword>
<dbReference type="GO" id="GO:0016705">
    <property type="term" value="F:oxidoreductase activity, acting on paired donors, with incorporation or reduction of molecular oxygen"/>
    <property type="evidence" value="ECO:0007669"/>
    <property type="project" value="InterPro"/>
</dbReference>
<feature type="signal peptide" evidence="11">
    <location>
        <begin position="1"/>
        <end position="19"/>
    </location>
</feature>
<evidence type="ECO:0000256" key="6">
    <source>
        <dbReference type="ARBA" id="ARBA00023002"/>
    </source>
</evidence>
<evidence type="ECO:0000256" key="1">
    <source>
        <dbReference type="ARBA" id="ARBA00001971"/>
    </source>
</evidence>
<evidence type="ECO:0000256" key="10">
    <source>
        <dbReference type="RuleBase" id="RU000461"/>
    </source>
</evidence>
<proteinExistence type="inferred from homology"/>
<dbReference type="PRINTS" id="PR00385">
    <property type="entry name" value="P450"/>
</dbReference>
<keyword evidence="7 9" id="KW-0408">Iron</keyword>
<evidence type="ECO:0000256" key="9">
    <source>
        <dbReference type="PIRSR" id="PIRSR602401-1"/>
    </source>
</evidence>
<dbReference type="PRINTS" id="PR00463">
    <property type="entry name" value="EP450I"/>
</dbReference>
<gene>
    <name evidence="12" type="ORF">K503DRAFT_811221</name>
</gene>
<evidence type="ECO:0000256" key="2">
    <source>
        <dbReference type="ARBA" id="ARBA00005179"/>
    </source>
</evidence>
<dbReference type="GO" id="GO:0020037">
    <property type="term" value="F:heme binding"/>
    <property type="evidence" value="ECO:0007669"/>
    <property type="project" value="InterPro"/>
</dbReference>
<dbReference type="InParanoid" id="A0A1B7N4G6"/>
<dbReference type="CDD" id="cd11065">
    <property type="entry name" value="CYP64-like"/>
    <property type="match status" value="1"/>
</dbReference>
<accession>A0A1B7N4G6</accession>
<comment type="similarity">
    <text evidence="3 10">Belongs to the cytochrome P450 family.</text>
</comment>